<keyword evidence="9" id="KW-1185">Reference proteome</keyword>
<dbReference type="SUPFAM" id="SSF57701">
    <property type="entry name" value="Zn2/Cys6 DNA-binding domain"/>
    <property type="match status" value="1"/>
</dbReference>
<dbReference type="PANTHER" id="PTHR36206:SF4">
    <property type="entry name" value="HYPOTHETICAL CONSERVED PROTEIN (EUROFUNG)-RELATED"/>
    <property type="match status" value="1"/>
</dbReference>
<accession>A0ABR4PRP6</accession>
<evidence type="ECO:0000256" key="6">
    <source>
        <dbReference type="ARBA" id="ARBA00023242"/>
    </source>
</evidence>
<evidence type="ECO:0000313" key="9">
    <source>
        <dbReference type="Proteomes" id="UP001629113"/>
    </source>
</evidence>
<keyword evidence="2" id="KW-0862">Zinc</keyword>
<dbReference type="PANTHER" id="PTHR36206">
    <property type="entry name" value="ASPERCRYPTIN BIOSYNTHESIS CLUSTER-SPECIFIC TRANSCRIPTION REGULATOR ATNN-RELATED"/>
    <property type="match status" value="1"/>
</dbReference>
<dbReference type="PROSITE" id="PS50048">
    <property type="entry name" value="ZN2_CY6_FUNGAL_2"/>
    <property type="match status" value="1"/>
</dbReference>
<name>A0ABR4PRP6_9HELO</name>
<evidence type="ECO:0000256" key="4">
    <source>
        <dbReference type="ARBA" id="ARBA00023125"/>
    </source>
</evidence>
<keyword evidence="4" id="KW-0238">DNA-binding</keyword>
<dbReference type="InterPro" id="IPR001138">
    <property type="entry name" value="Zn2Cys6_DnaBD"/>
</dbReference>
<evidence type="ECO:0000256" key="1">
    <source>
        <dbReference type="ARBA" id="ARBA00022723"/>
    </source>
</evidence>
<dbReference type="Pfam" id="PF00172">
    <property type="entry name" value="Zn_clus"/>
    <property type="match status" value="1"/>
</dbReference>
<dbReference type="SMART" id="SM00066">
    <property type="entry name" value="GAL4"/>
    <property type="match status" value="1"/>
</dbReference>
<dbReference type="EMBL" id="JBFCZG010000002">
    <property type="protein sequence ID" value="KAL3425930.1"/>
    <property type="molecule type" value="Genomic_DNA"/>
</dbReference>
<evidence type="ECO:0000256" key="3">
    <source>
        <dbReference type="ARBA" id="ARBA00023015"/>
    </source>
</evidence>
<reference evidence="8 9" key="1">
    <citation type="submission" date="2024-06" db="EMBL/GenBank/DDBJ databases">
        <title>Complete genome of Phlyctema vagabunda strain 19-DSS-EL-015.</title>
        <authorList>
            <person name="Fiorenzani C."/>
        </authorList>
    </citation>
    <scope>NUCLEOTIDE SEQUENCE [LARGE SCALE GENOMIC DNA]</scope>
    <source>
        <strain evidence="8 9">19-DSS-EL-015</strain>
    </source>
</reference>
<keyword evidence="1" id="KW-0479">Metal-binding</keyword>
<evidence type="ECO:0000256" key="2">
    <source>
        <dbReference type="ARBA" id="ARBA00022833"/>
    </source>
</evidence>
<keyword evidence="5" id="KW-0804">Transcription</keyword>
<dbReference type="PROSITE" id="PS00463">
    <property type="entry name" value="ZN2_CY6_FUNGAL_1"/>
    <property type="match status" value="1"/>
</dbReference>
<evidence type="ECO:0000259" key="7">
    <source>
        <dbReference type="PROSITE" id="PS50048"/>
    </source>
</evidence>
<dbReference type="InterPro" id="IPR021858">
    <property type="entry name" value="Fun_TF"/>
</dbReference>
<protein>
    <recommendedName>
        <fullName evidence="7">Zn(2)-C6 fungal-type domain-containing protein</fullName>
    </recommendedName>
</protein>
<dbReference type="InterPro" id="IPR052360">
    <property type="entry name" value="Transcr_Regulatory_Proteins"/>
</dbReference>
<dbReference type="Gene3D" id="4.10.240.10">
    <property type="entry name" value="Zn(2)-C6 fungal-type DNA-binding domain"/>
    <property type="match status" value="1"/>
</dbReference>
<proteinExistence type="predicted"/>
<keyword evidence="6" id="KW-0539">Nucleus</keyword>
<dbReference type="CDD" id="cd00067">
    <property type="entry name" value="GAL4"/>
    <property type="match status" value="1"/>
</dbReference>
<gene>
    <name evidence="8" type="ORF">PVAG01_02721</name>
</gene>
<dbReference type="Proteomes" id="UP001629113">
    <property type="component" value="Unassembled WGS sequence"/>
</dbReference>
<keyword evidence="3" id="KW-0805">Transcription regulation</keyword>
<organism evidence="8 9">
    <name type="scientific">Phlyctema vagabunda</name>
    <dbReference type="NCBI Taxonomy" id="108571"/>
    <lineage>
        <taxon>Eukaryota</taxon>
        <taxon>Fungi</taxon>
        <taxon>Dikarya</taxon>
        <taxon>Ascomycota</taxon>
        <taxon>Pezizomycotina</taxon>
        <taxon>Leotiomycetes</taxon>
        <taxon>Helotiales</taxon>
        <taxon>Dermateaceae</taxon>
        <taxon>Phlyctema</taxon>
    </lineage>
</organism>
<evidence type="ECO:0000313" key="8">
    <source>
        <dbReference type="EMBL" id="KAL3425930.1"/>
    </source>
</evidence>
<sequence>MSTTQNKRRRLCGPKVKTGCQTCKIRRVKCDEARPSCWRCVNTGRRCDGYLHVSYRESSSSDEGSNLGPVARRVITISGSAEERRGFQFFVEQTAPELTGYLSPDFWEYLILQASVAVPSLKHTVIAIGSLHESLMIQKGRMLLEGTEQNEFAIKQYSKAIGHLRRNLAAGSEQSITALMSCLLFVCFDSLRGQMSSALVHLTSGFKILQDSRGESQANDHIIEKNVAPALIRSSVHSVLYFDTRRKDQRLSMMEELLEISSVPYEIPDLFEDIEEARLSLNMTLDQLFKIINLIDEDIPYNAQLPEGKHMYLTQSTAQ</sequence>
<comment type="caution">
    <text evidence="8">The sequence shown here is derived from an EMBL/GenBank/DDBJ whole genome shotgun (WGS) entry which is preliminary data.</text>
</comment>
<evidence type="ECO:0000256" key="5">
    <source>
        <dbReference type="ARBA" id="ARBA00023163"/>
    </source>
</evidence>
<feature type="domain" description="Zn(2)-C6 fungal-type" evidence="7">
    <location>
        <begin position="19"/>
        <end position="47"/>
    </location>
</feature>
<dbReference type="Pfam" id="PF11951">
    <property type="entry name" value="Fungal_trans_2"/>
    <property type="match status" value="1"/>
</dbReference>
<dbReference type="InterPro" id="IPR036864">
    <property type="entry name" value="Zn2-C6_fun-type_DNA-bd_sf"/>
</dbReference>